<dbReference type="EMBL" id="JAERRB010000003">
    <property type="protein sequence ID" value="MBL0741451.1"/>
    <property type="molecule type" value="Genomic_DNA"/>
</dbReference>
<proteinExistence type="predicted"/>
<protein>
    <recommendedName>
        <fullName evidence="4">QacE</fullName>
    </recommendedName>
</protein>
<keyword evidence="1" id="KW-1133">Transmembrane helix</keyword>
<dbReference type="Proteomes" id="UP000613030">
    <property type="component" value="Unassembled WGS sequence"/>
</dbReference>
<reference evidence="2 3" key="1">
    <citation type="submission" date="2021-01" db="EMBL/GenBank/DDBJ databases">
        <title>Chryseolinea sp. Jin1 Genome sequencing and assembly.</title>
        <authorList>
            <person name="Kim I."/>
        </authorList>
    </citation>
    <scope>NUCLEOTIDE SEQUENCE [LARGE SCALE GENOMIC DNA]</scope>
    <source>
        <strain evidence="2 3">Jin1</strain>
    </source>
</reference>
<accession>A0ABS1KPU1</accession>
<organism evidence="2 3">
    <name type="scientific">Chryseolinea lacunae</name>
    <dbReference type="NCBI Taxonomy" id="2801331"/>
    <lineage>
        <taxon>Bacteria</taxon>
        <taxon>Pseudomonadati</taxon>
        <taxon>Bacteroidota</taxon>
        <taxon>Cytophagia</taxon>
        <taxon>Cytophagales</taxon>
        <taxon>Fulvivirgaceae</taxon>
        <taxon>Chryseolinea</taxon>
    </lineage>
</organism>
<evidence type="ECO:0000256" key="1">
    <source>
        <dbReference type="SAM" id="Phobius"/>
    </source>
</evidence>
<dbReference type="Pfam" id="PF19744">
    <property type="entry name" value="DUF6232"/>
    <property type="match status" value="1"/>
</dbReference>
<gene>
    <name evidence="2" type="ORF">JI741_09480</name>
</gene>
<name>A0ABS1KPU1_9BACT</name>
<feature type="transmembrane region" description="Helical" evidence="1">
    <location>
        <begin position="49"/>
        <end position="82"/>
    </location>
</feature>
<dbReference type="InterPro" id="IPR045629">
    <property type="entry name" value="DUF6232"/>
</dbReference>
<evidence type="ECO:0000313" key="2">
    <source>
        <dbReference type="EMBL" id="MBL0741451.1"/>
    </source>
</evidence>
<keyword evidence="3" id="KW-1185">Reference proteome</keyword>
<keyword evidence="1" id="KW-0812">Transmembrane</keyword>
<evidence type="ECO:0000313" key="3">
    <source>
        <dbReference type="Proteomes" id="UP000613030"/>
    </source>
</evidence>
<dbReference type="RefSeq" id="WP_202008831.1">
    <property type="nucleotide sequence ID" value="NZ_JAERRB010000003.1"/>
</dbReference>
<comment type="caution">
    <text evidence="2">The sequence shown here is derived from an EMBL/GenBank/DDBJ whole genome shotgun (WGS) entry which is preliminary data.</text>
</comment>
<sequence length="123" mass="13644">MENKETVFFQDANVTITQSRFVTQAKTYAMNNISSVCLYRIKRSKGLQLFLLIAGLLLIIGESTRVAGIVMALVGLVLLFLLKDSYSVRINSNSGEADGYISKDRNYILQIVNAVNDAIVHRG</sequence>
<evidence type="ECO:0008006" key="4">
    <source>
        <dbReference type="Google" id="ProtNLM"/>
    </source>
</evidence>
<keyword evidence="1" id="KW-0472">Membrane</keyword>